<dbReference type="EMBL" id="KZ303506">
    <property type="protein sequence ID" value="PIA15617.1"/>
    <property type="molecule type" value="Genomic_DNA"/>
</dbReference>
<evidence type="ECO:0000313" key="2">
    <source>
        <dbReference type="Proteomes" id="UP000242474"/>
    </source>
</evidence>
<accession>A0A2G5BA61</accession>
<dbReference type="Proteomes" id="UP000242474">
    <property type="component" value="Unassembled WGS sequence"/>
</dbReference>
<protein>
    <submittedName>
        <fullName evidence="1">Uncharacterized protein</fullName>
    </submittedName>
</protein>
<organism evidence="1 2">
    <name type="scientific">Coemansia reversa (strain ATCC 12441 / NRRL 1564)</name>
    <dbReference type="NCBI Taxonomy" id="763665"/>
    <lineage>
        <taxon>Eukaryota</taxon>
        <taxon>Fungi</taxon>
        <taxon>Fungi incertae sedis</taxon>
        <taxon>Zoopagomycota</taxon>
        <taxon>Kickxellomycotina</taxon>
        <taxon>Kickxellomycetes</taxon>
        <taxon>Kickxellales</taxon>
        <taxon>Kickxellaceae</taxon>
        <taxon>Coemansia</taxon>
    </lineage>
</organism>
<keyword evidence="2" id="KW-1185">Reference proteome</keyword>
<name>A0A2G5BA61_COERN</name>
<sequence>MAAVKVFRCSDNSVRQRTRSHTLLVDDPYTERTAVCKGAVAPSETVQKPANTGT</sequence>
<gene>
    <name evidence="1" type="ORF">COEREDRAFT_81943</name>
</gene>
<proteinExistence type="predicted"/>
<dbReference type="AlphaFoldDB" id="A0A2G5BA61"/>
<evidence type="ECO:0000313" key="1">
    <source>
        <dbReference type="EMBL" id="PIA15617.1"/>
    </source>
</evidence>
<reference evidence="1 2" key="1">
    <citation type="journal article" date="2015" name="Genome Biol. Evol.">
        <title>Phylogenomic analyses indicate that early fungi evolved digesting cell walls of algal ancestors of land plants.</title>
        <authorList>
            <person name="Chang Y."/>
            <person name="Wang S."/>
            <person name="Sekimoto S."/>
            <person name="Aerts A.L."/>
            <person name="Choi C."/>
            <person name="Clum A."/>
            <person name="LaButti K.M."/>
            <person name="Lindquist E.A."/>
            <person name="Yee Ngan C."/>
            <person name="Ohm R.A."/>
            <person name="Salamov A.A."/>
            <person name="Grigoriev I.V."/>
            <person name="Spatafora J.W."/>
            <person name="Berbee M.L."/>
        </authorList>
    </citation>
    <scope>NUCLEOTIDE SEQUENCE [LARGE SCALE GENOMIC DNA]</scope>
    <source>
        <strain evidence="1 2">NRRL 1564</strain>
    </source>
</reference>